<protein>
    <submittedName>
        <fullName evidence="1">Uncharacterized protein</fullName>
    </submittedName>
</protein>
<keyword evidence="2" id="KW-1185">Reference proteome</keyword>
<gene>
    <name evidence="1" type="primary">AVEN_43756_1</name>
    <name evidence="1" type="ORF">CEXT_458761</name>
</gene>
<dbReference type="PANTHER" id="PTHR33964">
    <property type="entry name" value="RE45066P-RELATED"/>
    <property type="match status" value="1"/>
</dbReference>
<dbReference type="AlphaFoldDB" id="A0AAV4UIM7"/>
<proteinExistence type="predicted"/>
<evidence type="ECO:0000313" key="2">
    <source>
        <dbReference type="Proteomes" id="UP001054945"/>
    </source>
</evidence>
<dbReference type="EMBL" id="BPLR01012896">
    <property type="protein sequence ID" value="GIY57375.1"/>
    <property type="molecule type" value="Genomic_DNA"/>
</dbReference>
<evidence type="ECO:0000313" key="1">
    <source>
        <dbReference type="EMBL" id="GIY57375.1"/>
    </source>
</evidence>
<name>A0AAV4UIM7_CAEEX</name>
<accession>A0AAV4UIM7</accession>
<comment type="caution">
    <text evidence="1">The sequence shown here is derived from an EMBL/GenBank/DDBJ whole genome shotgun (WGS) entry which is preliminary data.</text>
</comment>
<sequence length="281" mass="30826">MLTTLVTLLRINKYFPQSNANPQEITTKNPLYFSLFVYAAGFTMSKNKEQNHVDCDVGRPVPPLQGAEAASCHMREVDLCLATVLLGASEGVPATEEEMDKVCEPVQEGIECISNYSVSCFTPLFQEVFDMAMSEPKKYQNLMCTHGTDERAEYLKNAPCLQKAMSSDNVKPHLEDLMSALEKAAESKFQDRIPIMCCGLQRMYKSMLDIVKGQCGEGMVEQGGAMIGMSASSISDIFCRGYEPGTPKCSSLLPPAGTPSQGANSKIQLIQFLNTAISSWQ</sequence>
<organism evidence="1 2">
    <name type="scientific">Caerostris extrusa</name>
    <name type="common">Bark spider</name>
    <name type="synonym">Caerostris bankana</name>
    <dbReference type="NCBI Taxonomy" id="172846"/>
    <lineage>
        <taxon>Eukaryota</taxon>
        <taxon>Metazoa</taxon>
        <taxon>Ecdysozoa</taxon>
        <taxon>Arthropoda</taxon>
        <taxon>Chelicerata</taxon>
        <taxon>Arachnida</taxon>
        <taxon>Araneae</taxon>
        <taxon>Araneomorphae</taxon>
        <taxon>Entelegynae</taxon>
        <taxon>Araneoidea</taxon>
        <taxon>Araneidae</taxon>
        <taxon>Caerostris</taxon>
    </lineage>
</organism>
<dbReference type="PANTHER" id="PTHR33964:SF1">
    <property type="entry name" value="RE45066P"/>
    <property type="match status" value="1"/>
</dbReference>
<dbReference type="Proteomes" id="UP001054945">
    <property type="component" value="Unassembled WGS sequence"/>
</dbReference>
<reference evidence="1 2" key="1">
    <citation type="submission" date="2021-06" db="EMBL/GenBank/DDBJ databases">
        <title>Caerostris extrusa draft genome.</title>
        <authorList>
            <person name="Kono N."/>
            <person name="Arakawa K."/>
        </authorList>
    </citation>
    <scope>NUCLEOTIDE SEQUENCE [LARGE SCALE GENOMIC DNA]</scope>
</reference>